<dbReference type="Proteomes" id="UP000187203">
    <property type="component" value="Unassembled WGS sequence"/>
</dbReference>
<organism evidence="2 3">
    <name type="scientific">Corchorus olitorius</name>
    <dbReference type="NCBI Taxonomy" id="93759"/>
    <lineage>
        <taxon>Eukaryota</taxon>
        <taxon>Viridiplantae</taxon>
        <taxon>Streptophyta</taxon>
        <taxon>Embryophyta</taxon>
        <taxon>Tracheophyta</taxon>
        <taxon>Spermatophyta</taxon>
        <taxon>Magnoliopsida</taxon>
        <taxon>eudicotyledons</taxon>
        <taxon>Gunneridae</taxon>
        <taxon>Pentapetalae</taxon>
        <taxon>rosids</taxon>
        <taxon>malvids</taxon>
        <taxon>Malvales</taxon>
        <taxon>Malvaceae</taxon>
        <taxon>Grewioideae</taxon>
        <taxon>Apeibeae</taxon>
        <taxon>Corchorus</taxon>
    </lineage>
</organism>
<dbReference type="STRING" id="93759.A0A1R3JNX1"/>
<evidence type="ECO:0000313" key="3">
    <source>
        <dbReference type="Proteomes" id="UP000187203"/>
    </source>
</evidence>
<protein>
    <recommendedName>
        <fullName evidence="1">Reverse transcriptase zinc-binding domain-containing protein</fullName>
    </recommendedName>
</protein>
<dbReference type="OrthoDB" id="1717299at2759"/>
<keyword evidence="3" id="KW-1185">Reference proteome</keyword>
<evidence type="ECO:0000313" key="2">
    <source>
        <dbReference type="EMBL" id="OMO96501.1"/>
    </source>
</evidence>
<evidence type="ECO:0000259" key="1">
    <source>
        <dbReference type="Pfam" id="PF13966"/>
    </source>
</evidence>
<feature type="domain" description="Reverse transcriptase zinc-binding" evidence="1">
    <location>
        <begin position="90"/>
        <end position="165"/>
    </location>
</feature>
<sequence length="273" mass="31297">MLNGPGGIDEALPPKVGEIMNKEIGAWQLDGIQQWNTKEEECAIQEIPVHEGNEPDLVIWPNDKSGVDTVKSGYATCKKAEAIHAGSKASSSNQIDKRVWKEIWQINAPSKVKVFLWRMCKGALATNEELWKRKCRMDPLCVLCGQEAETVEHMILLCDWTRKVWWEGCLGLKICKDRIRTIDQWFLEVFLELNNSKSDAAKVKSTIAYTCWVIWNLRCQAVMQHKEIDVSRAISWIFSAVNELYTICHSDQKIPNVCSEQEHHYGNRFRTCS</sequence>
<dbReference type="AlphaFoldDB" id="A0A1R3JNX1"/>
<gene>
    <name evidence="2" type="ORF">COLO4_15233</name>
</gene>
<accession>A0A1R3JNX1</accession>
<name>A0A1R3JNX1_9ROSI</name>
<proteinExistence type="predicted"/>
<dbReference type="EMBL" id="AWUE01015636">
    <property type="protein sequence ID" value="OMO96501.1"/>
    <property type="molecule type" value="Genomic_DNA"/>
</dbReference>
<dbReference type="Pfam" id="PF13966">
    <property type="entry name" value="zf-RVT"/>
    <property type="match status" value="1"/>
</dbReference>
<dbReference type="InterPro" id="IPR026960">
    <property type="entry name" value="RVT-Znf"/>
</dbReference>
<reference evidence="3" key="1">
    <citation type="submission" date="2013-09" db="EMBL/GenBank/DDBJ databases">
        <title>Corchorus olitorius genome sequencing.</title>
        <authorList>
            <person name="Alam M."/>
            <person name="Haque M.S."/>
            <person name="Islam M.S."/>
            <person name="Emdad E.M."/>
            <person name="Islam M.M."/>
            <person name="Ahmed B."/>
            <person name="Halim A."/>
            <person name="Hossen Q.M.M."/>
            <person name="Hossain M.Z."/>
            <person name="Ahmed R."/>
            <person name="Khan M.M."/>
            <person name="Islam R."/>
            <person name="Rashid M.M."/>
            <person name="Khan S.A."/>
            <person name="Rahman M.S."/>
            <person name="Alam M."/>
            <person name="Yahiya A.S."/>
            <person name="Khan M.S."/>
            <person name="Azam M.S."/>
            <person name="Haque T."/>
            <person name="Lashkar M.Z.H."/>
            <person name="Akhand A.I."/>
            <person name="Morshed G."/>
            <person name="Roy S."/>
            <person name="Uddin K.S."/>
            <person name="Rabeya T."/>
            <person name="Hossain A.S."/>
            <person name="Chowdhury A."/>
            <person name="Snigdha A.R."/>
            <person name="Mortoza M.S."/>
            <person name="Matin S.A."/>
            <person name="Hoque S.M.E."/>
            <person name="Islam M.K."/>
            <person name="Roy D.K."/>
            <person name="Haider R."/>
            <person name="Moosa M.M."/>
            <person name="Elias S.M."/>
            <person name="Hasan A.M."/>
            <person name="Jahan S."/>
            <person name="Shafiuddin M."/>
            <person name="Mahmood N."/>
            <person name="Shommy N.S."/>
        </authorList>
    </citation>
    <scope>NUCLEOTIDE SEQUENCE [LARGE SCALE GENOMIC DNA]</scope>
    <source>
        <strain evidence="3">cv. O-4</strain>
    </source>
</reference>
<comment type="caution">
    <text evidence="2">The sequence shown here is derived from an EMBL/GenBank/DDBJ whole genome shotgun (WGS) entry which is preliminary data.</text>
</comment>